<dbReference type="Pfam" id="PF12276">
    <property type="entry name" value="DUF3617"/>
    <property type="match status" value="1"/>
</dbReference>
<accession>A0ABZ0X7J1</accession>
<feature type="signal peptide" evidence="1">
    <location>
        <begin position="1"/>
        <end position="19"/>
    </location>
</feature>
<keyword evidence="3" id="KW-1185">Reference proteome</keyword>
<keyword evidence="1" id="KW-0732">Signal</keyword>
<evidence type="ECO:0000313" key="2">
    <source>
        <dbReference type="EMBL" id="WQG86304.1"/>
    </source>
</evidence>
<proteinExistence type="predicted"/>
<dbReference type="RefSeq" id="WP_018624341.1">
    <property type="nucleotide sequence ID" value="NZ_CP140158.1"/>
</dbReference>
<sequence>MKYKAILLVSIMLPTLTMAKGLEVEPGLWETSMTRTDPLSGQEVTDTQKECIEERYFDPEELTKDMQGCKLTQNELKGNKLNFTMHCEDAGMTSSVAGEYEVNGDKGNGKMDFVIMGMGQEMKLSMNWESTRLGDCPKTKQDKN</sequence>
<reference evidence="2 3" key="1">
    <citation type="submission" date="2023-11" db="EMBL/GenBank/DDBJ databases">
        <title>MicrobeMod: A computational toolkit for identifying prokaryotic methylation and restriction-modification with nanopore sequencing.</title>
        <authorList>
            <person name="Crits-Christoph A."/>
            <person name="Kang S.C."/>
            <person name="Lee H."/>
            <person name="Ostrov N."/>
        </authorList>
    </citation>
    <scope>NUCLEOTIDE SEQUENCE [LARGE SCALE GENOMIC DNA]</scope>
    <source>
        <strain evidence="2 3">DSMZ 16071</strain>
    </source>
</reference>
<organism evidence="2 3">
    <name type="scientific">Kangiella aquimarina</name>
    <dbReference type="NCBI Taxonomy" id="261965"/>
    <lineage>
        <taxon>Bacteria</taxon>
        <taxon>Pseudomonadati</taxon>
        <taxon>Pseudomonadota</taxon>
        <taxon>Gammaproteobacteria</taxon>
        <taxon>Kangiellales</taxon>
        <taxon>Kangiellaceae</taxon>
        <taxon>Kangiella</taxon>
    </lineage>
</organism>
<dbReference type="EMBL" id="CP140158">
    <property type="protein sequence ID" value="WQG86304.1"/>
    <property type="molecule type" value="Genomic_DNA"/>
</dbReference>
<feature type="chain" id="PRO_5046290982" evidence="1">
    <location>
        <begin position="20"/>
        <end position="144"/>
    </location>
</feature>
<dbReference type="InterPro" id="IPR022061">
    <property type="entry name" value="DUF3617"/>
</dbReference>
<evidence type="ECO:0000256" key="1">
    <source>
        <dbReference type="SAM" id="SignalP"/>
    </source>
</evidence>
<dbReference type="Proteomes" id="UP001324185">
    <property type="component" value="Chromosome"/>
</dbReference>
<evidence type="ECO:0000313" key="3">
    <source>
        <dbReference type="Proteomes" id="UP001324185"/>
    </source>
</evidence>
<gene>
    <name evidence="2" type="ORF">SR900_05300</name>
</gene>
<name>A0ABZ0X7J1_9GAMM</name>
<protein>
    <submittedName>
        <fullName evidence="2">DUF3617 family protein</fullName>
    </submittedName>
</protein>